<evidence type="ECO:0000256" key="3">
    <source>
        <dbReference type="ARBA" id="ARBA00023163"/>
    </source>
</evidence>
<dbReference type="Gene3D" id="1.10.357.10">
    <property type="entry name" value="Tetracycline Repressor, domain 2"/>
    <property type="match status" value="1"/>
</dbReference>
<dbReference type="Pfam" id="PF00440">
    <property type="entry name" value="TetR_N"/>
    <property type="match status" value="1"/>
</dbReference>
<dbReference type="Proteomes" id="UP000032679">
    <property type="component" value="Unassembled WGS sequence"/>
</dbReference>
<dbReference type="InterPro" id="IPR036271">
    <property type="entry name" value="Tet_transcr_reg_TetR-rel_C_sf"/>
</dbReference>
<sequence>MCLRRRPPGQLLVNTSTLPSDQTLNAACTAKRQQILDGAATLFLHNGYEGTSMSQVAREAGVSKGTLYNYFDCKAQLFSALIEAVAETKLRNVYERIHSDDLDCATTLQRVAEAMIRTLLQPDSMMLYRIIVAEARKFPLLADIFWQRAFGVSISTLADWIANRAARGELVVDDPVFAAEQFFMLCQTRIVQRHRFELPVDKSDAAIKTVARITSESFMKLNGAH</sequence>
<evidence type="ECO:0000256" key="2">
    <source>
        <dbReference type="ARBA" id="ARBA00023125"/>
    </source>
</evidence>
<dbReference type="Pfam" id="PF14246">
    <property type="entry name" value="TetR_C_7"/>
    <property type="match status" value="1"/>
</dbReference>
<dbReference type="SUPFAM" id="SSF46689">
    <property type="entry name" value="Homeodomain-like"/>
    <property type="match status" value="1"/>
</dbReference>
<dbReference type="EMBL" id="BALE01000058">
    <property type="protein sequence ID" value="GAN55747.1"/>
    <property type="molecule type" value="Genomic_DNA"/>
</dbReference>
<keyword evidence="1" id="KW-0805">Transcription regulation</keyword>
<dbReference type="SUPFAM" id="SSF48498">
    <property type="entry name" value="Tetracyclin repressor-like, C-terminal domain"/>
    <property type="match status" value="1"/>
</dbReference>
<keyword evidence="7" id="KW-1185">Reference proteome</keyword>
<organism evidence="6 7">
    <name type="scientific">Tanticharoenia sakaeratensis NBRC 103193</name>
    <dbReference type="NCBI Taxonomy" id="1231623"/>
    <lineage>
        <taxon>Bacteria</taxon>
        <taxon>Pseudomonadati</taxon>
        <taxon>Pseudomonadota</taxon>
        <taxon>Alphaproteobacteria</taxon>
        <taxon>Acetobacterales</taxon>
        <taxon>Acetobacteraceae</taxon>
        <taxon>Tanticharoenia</taxon>
    </lineage>
</organism>
<keyword evidence="2 4" id="KW-0238">DNA-binding</keyword>
<evidence type="ECO:0000313" key="7">
    <source>
        <dbReference type="Proteomes" id="UP000032679"/>
    </source>
</evidence>
<dbReference type="InterPro" id="IPR039536">
    <property type="entry name" value="TetR_C_Proteobacteria"/>
</dbReference>
<dbReference type="PANTHER" id="PTHR30055:SF146">
    <property type="entry name" value="HTH-TYPE TRANSCRIPTIONAL DUAL REGULATOR CECR"/>
    <property type="match status" value="1"/>
</dbReference>
<evidence type="ECO:0000259" key="5">
    <source>
        <dbReference type="PROSITE" id="PS50977"/>
    </source>
</evidence>
<evidence type="ECO:0000256" key="4">
    <source>
        <dbReference type="PROSITE-ProRule" id="PRU00335"/>
    </source>
</evidence>
<evidence type="ECO:0000256" key="1">
    <source>
        <dbReference type="ARBA" id="ARBA00023015"/>
    </source>
</evidence>
<dbReference type="InterPro" id="IPR050109">
    <property type="entry name" value="HTH-type_TetR-like_transc_reg"/>
</dbReference>
<accession>A0A0D6MPX9</accession>
<dbReference type="InterPro" id="IPR009057">
    <property type="entry name" value="Homeodomain-like_sf"/>
</dbReference>
<dbReference type="PRINTS" id="PR00455">
    <property type="entry name" value="HTHTETR"/>
</dbReference>
<dbReference type="AlphaFoldDB" id="A0A0D6MPX9"/>
<dbReference type="InterPro" id="IPR001647">
    <property type="entry name" value="HTH_TetR"/>
</dbReference>
<name>A0A0D6MPX9_9PROT</name>
<dbReference type="GO" id="GO:0000976">
    <property type="term" value="F:transcription cis-regulatory region binding"/>
    <property type="evidence" value="ECO:0007669"/>
    <property type="project" value="TreeGrafter"/>
</dbReference>
<feature type="DNA-binding region" description="H-T-H motif" evidence="4">
    <location>
        <begin position="52"/>
        <end position="71"/>
    </location>
</feature>
<dbReference type="FunFam" id="1.10.10.60:FF:000141">
    <property type="entry name" value="TetR family transcriptional regulator"/>
    <property type="match status" value="1"/>
</dbReference>
<keyword evidence="3" id="KW-0804">Transcription</keyword>
<dbReference type="STRING" id="1231623.Tasa_058_021"/>
<evidence type="ECO:0000313" key="6">
    <source>
        <dbReference type="EMBL" id="GAN55747.1"/>
    </source>
</evidence>
<reference evidence="6 7" key="1">
    <citation type="submission" date="2012-10" db="EMBL/GenBank/DDBJ databases">
        <title>Genome sequencing of Tanticharoenia sakaeratensis NBRC 103193.</title>
        <authorList>
            <person name="Azuma Y."/>
            <person name="Hadano H."/>
            <person name="Hirakawa H."/>
            <person name="Matsushita K."/>
        </authorList>
    </citation>
    <scope>NUCLEOTIDE SEQUENCE [LARGE SCALE GENOMIC DNA]</scope>
    <source>
        <strain evidence="6 7">NBRC 103193</strain>
    </source>
</reference>
<feature type="domain" description="HTH tetR-type" evidence="5">
    <location>
        <begin position="29"/>
        <end position="89"/>
    </location>
</feature>
<protein>
    <submittedName>
        <fullName evidence="6">TetR family transcriptional regulator</fullName>
    </submittedName>
</protein>
<proteinExistence type="predicted"/>
<gene>
    <name evidence="6" type="ORF">Tasa_058_021</name>
</gene>
<dbReference type="PANTHER" id="PTHR30055">
    <property type="entry name" value="HTH-TYPE TRANSCRIPTIONAL REGULATOR RUTR"/>
    <property type="match status" value="1"/>
</dbReference>
<comment type="caution">
    <text evidence="6">The sequence shown here is derived from an EMBL/GenBank/DDBJ whole genome shotgun (WGS) entry which is preliminary data.</text>
</comment>
<dbReference type="GO" id="GO:0003700">
    <property type="term" value="F:DNA-binding transcription factor activity"/>
    <property type="evidence" value="ECO:0007669"/>
    <property type="project" value="TreeGrafter"/>
</dbReference>
<dbReference type="PROSITE" id="PS50977">
    <property type="entry name" value="HTH_TETR_2"/>
    <property type="match status" value="1"/>
</dbReference>